<dbReference type="SFLD" id="SFLDF00288">
    <property type="entry name" value="HemN-like__clustered_with_nucl"/>
    <property type="match status" value="1"/>
</dbReference>
<dbReference type="PANTHER" id="PTHR13932">
    <property type="entry name" value="COPROPORPHYRINIGEN III OXIDASE"/>
    <property type="match status" value="1"/>
</dbReference>
<keyword evidence="3" id="KW-0349">Heme</keyword>
<dbReference type="InterPro" id="IPR023404">
    <property type="entry name" value="rSAM_horseshoe"/>
</dbReference>
<dbReference type="SFLD" id="SFLDG01082">
    <property type="entry name" value="B12-binding_domain_containing"/>
    <property type="match status" value="1"/>
</dbReference>
<dbReference type="InterPro" id="IPR007197">
    <property type="entry name" value="rSAM"/>
</dbReference>
<dbReference type="SFLD" id="SFLDG01065">
    <property type="entry name" value="anaerobic_coproporphyrinogen-I"/>
    <property type="match status" value="2"/>
</dbReference>
<feature type="domain" description="Radical SAM core" evidence="4">
    <location>
        <begin position="10"/>
        <end position="251"/>
    </location>
</feature>
<evidence type="ECO:0000256" key="3">
    <source>
        <dbReference type="RuleBase" id="RU364116"/>
    </source>
</evidence>
<evidence type="ECO:0000256" key="1">
    <source>
        <dbReference type="ARBA" id="ARBA00006100"/>
    </source>
</evidence>
<dbReference type="Pfam" id="PF06969">
    <property type="entry name" value="HemN_C"/>
    <property type="match status" value="1"/>
</dbReference>
<dbReference type="InterPro" id="IPR006638">
    <property type="entry name" value="Elp3/MiaA/NifB-like_rSAM"/>
</dbReference>
<keyword evidence="5" id="KW-0346">Stress response</keyword>
<dbReference type="SMART" id="SM00729">
    <property type="entry name" value="Elp3"/>
    <property type="match status" value="1"/>
</dbReference>
<dbReference type="GO" id="GO:0006779">
    <property type="term" value="P:porphyrin-containing compound biosynthetic process"/>
    <property type="evidence" value="ECO:0007669"/>
    <property type="project" value="InterPro"/>
</dbReference>
<sequence length="416" mass="45836">MPAPSRQDLTLSGIPRAAYIHIPFCRRRCYYCDFPIAVVGDKLWGENSGTITQYIDALCREIAITPSGGADLGTVFFGGGTPSLLAVNQLEQILDALERRFHLQAGAEISMEIDPGTFSLTQLQGYQAAGVNRVSLGAQAFQPELLAACGRSHSVEEIYTAVATIQSARFTNFNLDLISGLPTQTLEQWQASLSAAVALAPTHLSIYDLTIEPVTAFGRRYQPGIAPLPTDDITATMYRLASEILRGAGYEHYEISNYARPGYQCRHNRVYWQNQPYYGFGMGATSYTQQQRFTRPHKRQEYFEWVEALERGESVLNTPQTARVDMLLETLMVGLRLAEGLSLKALASQFGEAVVQPILDCLAPHQAQGWVELSPPGSAEGRVRLSDPEGFLFSNVILVDLWTALENYQTGLAVTG</sequence>
<organism evidence="5">
    <name type="scientific">uncultured Synechococcales cyanobacterium</name>
    <dbReference type="NCBI Taxonomy" id="1936017"/>
    <lineage>
        <taxon>Bacteria</taxon>
        <taxon>Bacillati</taxon>
        <taxon>Cyanobacteriota</taxon>
        <taxon>Cyanophyceae</taxon>
        <taxon>Synechococcales</taxon>
        <taxon>environmental samples</taxon>
    </lineage>
</organism>
<dbReference type="GO" id="GO:0046872">
    <property type="term" value="F:metal ion binding"/>
    <property type="evidence" value="ECO:0007669"/>
    <property type="project" value="UniProtKB-UniRule"/>
</dbReference>
<dbReference type="InterPro" id="IPR034505">
    <property type="entry name" value="Coproporphyrinogen-III_oxidase"/>
</dbReference>
<keyword evidence="3" id="KW-0479">Metal-binding</keyword>
<keyword evidence="3" id="KW-0949">S-adenosyl-L-methionine</keyword>
<dbReference type="PROSITE" id="PS51918">
    <property type="entry name" value="RADICAL_SAM"/>
    <property type="match status" value="1"/>
</dbReference>
<name>A0A6J4UJX6_9CYAN</name>
<evidence type="ECO:0000259" key="4">
    <source>
        <dbReference type="PROSITE" id="PS51918"/>
    </source>
</evidence>
<comment type="subcellular location">
    <subcellularLocation>
        <location evidence="3">Cytoplasm</location>
    </subcellularLocation>
</comment>
<comment type="similarity">
    <text evidence="1">Belongs to the anaerobic coproporphyrinogen-III oxidase family. HemW subfamily.</text>
</comment>
<dbReference type="EMBL" id="CADCWO010000001">
    <property type="protein sequence ID" value="CAA9551020.1"/>
    <property type="molecule type" value="Genomic_DNA"/>
</dbReference>
<dbReference type="NCBIfam" id="TIGR00539">
    <property type="entry name" value="hemN_rel"/>
    <property type="match status" value="1"/>
</dbReference>
<dbReference type="Gene3D" id="3.80.30.20">
    <property type="entry name" value="tm_1862 like domain"/>
    <property type="match status" value="1"/>
</dbReference>
<protein>
    <recommendedName>
        <fullName evidence="2 3">Heme chaperone HemW</fullName>
    </recommendedName>
</protein>
<dbReference type="InterPro" id="IPR058240">
    <property type="entry name" value="rSAM_sf"/>
</dbReference>
<dbReference type="SFLD" id="SFLDS00029">
    <property type="entry name" value="Radical_SAM"/>
    <property type="match status" value="2"/>
</dbReference>
<proteinExistence type="inferred from homology"/>
<dbReference type="Pfam" id="PF04055">
    <property type="entry name" value="Radical_SAM"/>
    <property type="match status" value="1"/>
</dbReference>
<dbReference type="SFLD" id="SFLDF00562">
    <property type="entry name" value="HemN-like__clustered_with_heat"/>
    <property type="match status" value="1"/>
</dbReference>
<dbReference type="PANTHER" id="PTHR13932:SF5">
    <property type="entry name" value="RADICAL S-ADENOSYL METHIONINE DOMAIN-CONTAINING PROTEIN 1, MITOCHONDRIAL"/>
    <property type="match status" value="1"/>
</dbReference>
<dbReference type="AlphaFoldDB" id="A0A6J4UJX6"/>
<reference evidence="5" key="1">
    <citation type="submission" date="2020-02" db="EMBL/GenBank/DDBJ databases">
        <authorList>
            <person name="Meier V. D."/>
        </authorList>
    </citation>
    <scope>NUCLEOTIDE SEQUENCE</scope>
    <source>
        <strain evidence="5">AVDCRST_MAG81</strain>
    </source>
</reference>
<dbReference type="GO" id="GO:0005737">
    <property type="term" value="C:cytoplasm"/>
    <property type="evidence" value="ECO:0007669"/>
    <property type="project" value="UniProtKB-SubCell"/>
</dbReference>
<dbReference type="GO" id="GO:0051539">
    <property type="term" value="F:4 iron, 4 sulfur cluster binding"/>
    <property type="evidence" value="ECO:0007669"/>
    <property type="project" value="UniProtKB-UniRule"/>
</dbReference>
<dbReference type="SUPFAM" id="SSF102114">
    <property type="entry name" value="Radical SAM enzymes"/>
    <property type="match status" value="1"/>
</dbReference>
<keyword evidence="3" id="KW-0411">Iron-sulfur</keyword>
<keyword evidence="3" id="KW-0963">Cytoplasm</keyword>
<comment type="function">
    <text evidence="3">Probably acts as a heme chaperone, transferring heme to an unknown acceptor. Binds one molecule of heme per monomer, possibly covalently. Binds 1 [4Fe-4S] cluster. The cluster is coordinated with 3 cysteines and an exchangeable S-adenosyl-L-methionine.</text>
</comment>
<dbReference type="InterPro" id="IPR010723">
    <property type="entry name" value="HemN_C"/>
</dbReference>
<dbReference type="InterPro" id="IPR004559">
    <property type="entry name" value="HemW-like"/>
</dbReference>
<evidence type="ECO:0000256" key="2">
    <source>
        <dbReference type="ARBA" id="ARBA00017228"/>
    </source>
</evidence>
<keyword evidence="3" id="KW-0143">Chaperone</keyword>
<keyword evidence="3" id="KW-0408">Iron</keyword>
<dbReference type="GO" id="GO:0004109">
    <property type="term" value="F:coproporphyrinogen oxidase activity"/>
    <property type="evidence" value="ECO:0007669"/>
    <property type="project" value="InterPro"/>
</dbReference>
<accession>A0A6J4UJX6</accession>
<evidence type="ECO:0000313" key="5">
    <source>
        <dbReference type="EMBL" id="CAA9551020.1"/>
    </source>
</evidence>
<gene>
    <name evidence="5" type="ORF">AVDCRST_MAG81-1891</name>
</gene>
<keyword evidence="3" id="KW-0004">4Fe-4S</keyword>